<dbReference type="GO" id="GO:0003677">
    <property type="term" value="F:DNA binding"/>
    <property type="evidence" value="ECO:0007669"/>
    <property type="project" value="InterPro"/>
</dbReference>
<dbReference type="Gene3D" id="3.30.70.1290">
    <property type="entry name" value="Transposase IS200-like"/>
    <property type="match status" value="1"/>
</dbReference>
<evidence type="ECO:0000313" key="2">
    <source>
        <dbReference type="EMBL" id="QGM49935.1"/>
    </source>
</evidence>
<dbReference type="InterPro" id="IPR036515">
    <property type="entry name" value="Transposase_17_sf"/>
</dbReference>
<evidence type="ECO:0000259" key="1">
    <source>
        <dbReference type="SMART" id="SM01321"/>
    </source>
</evidence>
<dbReference type="EMBL" id="MN086777">
    <property type="protein sequence ID" value="QGM49935.1"/>
    <property type="molecule type" value="Genomic_DNA"/>
</dbReference>
<dbReference type="AlphaFoldDB" id="A0A649Z493"/>
<sequence>MLKHLAVWQLQVSNKKSKGGPNGERKELRYTRCNCKYHIVFVPKYRRQVFYREKRRATGSILRKLCEWKSVRILEAECCADYIHMLVEIPPKMSVSGFMGYLKGKSSLMLYEPFGYLKFKYRNRAFWCRGYYVDTVGKNSRIFLNEYKPQMVKQTSPPRISVACIAREHAVVIKTGVIG</sequence>
<dbReference type="PANTHER" id="PTHR33360">
    <property type="entry name" value="TRANSPOSASE FOR INSERTION SEQUENCE ELEMENT IS200"/>
    <property type="match status" value="1"/>
</dbReference>
<proteinExistence type="predicted"/>
<dbReference type="SMART" id="SM01321">
    <property type="entry name" value="Y1_Tnp"/>
    <property type="match status" value="1"/>
</dbReference>
<dbReference type="Pfam" id="PF01797">
    <property type="entry name" value="Y1_Tnp"/>
    <property type="match status" value="1"/>
</dbReference>
<protein>
    <submittedName>
        <fullName evidence="2">Mobile element protein</fullName>
    </submittedName>
</protein>
<dbReference type="GO" id="GO:0006313">
    <property type="term" value="P:DNA transposition"/>
    <property type="evidence" value="ECO:0007669"/>
    <property type="project" value="InterPro"/>
</dbReference>
<dbReference type="GO" id="GO:0004803">
    <property type="term" value="F:transposase activity"/>
    <property type="evidence" value="ECO:0007669"/>
    <property type="project" value="InterPro"/>
</dbReference>
<name>A0A649Z493_ECOLX</name>
<dbReference type="NCBIfam" id="NF033573">
    <property type="entry name" value="transpos_IS200"/>
    <property type="match status" value="1"/>
</dbReference>
<accession>A0A649Z493</accession>
<dbReference type="PANTHER" id="PTHR33360:SF2">
    <property type="entry name" value="TRANSPOSASE FOR INSERTION SEQUENCE ELEMENT IS200"/>
    <property type="match status" value="1"/>
</dbReference>
<feature type="domain" description="Transposase IS200-like" evidence="1">
    <location>
        <begin position="32"/>
        <end position="145"/>
    </location>
</feature>
<reference evidence="2" key="1">
    <citation type="submission" date="2019-06" db="EMBL/GenBank/DDBJ databases">
        <authorList>
            <person name="Song H."/>
            <person name="Liu D."/>
            <person name="Wang Y."/>
            <person name="Wu C."/>
        </authorList>
    </citation>
    <scope>NUCLEOTIDE SEQUENCE</scope>
    <source>
        <plasmid evidence="2">p16EC-p0111</plasmid>
    </source>
</reference>
<dbReference type="SUPFAM" id="SSF143422">
    <property type="entry name" value="Transposase IS200-like"/>
    <property type="match status" value="1"/>
</dbReference>
<organism evidence="2">
    <name type="scientific">Escherichia coli</name>
    <dbReference type="NCBI Taxonomy" id="562"/>
    <lineage>
        <taxon>Bacteria</taxon>
        <taxon>Pseudomonadati</taxon>
        <taxon>Pseudomonadota</taxon>
        <taxon>Gammaproteobacteria</taxon>
        <taxon>Enterobacterales</taxon>
        <taxon>Enterobacteriaceae</taxon>
        <taxon>Escherichia</taxon>
    </lineage>
</organism>
<geneLocation type="plasmid" evidence="2">
    <name>p16EC-p0111</name>
</geneLocation>
<keyword evidence="2" id="KW-0614">Plasmid</keyword>
<dbReference type="InterPro" id="IPR002686">
    <property type="entry name" value="Transposase_17"/>
</dbReference>